<dbReference type="Proteomes" id="UP001595632">
    <property type="component" value="Unassembled WGS sequence"/>
</dbReference>
<protein>
    <recommendedName>
        <fullName evidence="5">Secreted protein</fullName>
    </recommendedName>
</protein>
<evidence type="ECO:0000256" key="1">
    <source>
        <dbReference type="SAM" id="Phobius"/>
    </source>
</evidence>
<comment type="caution">
    <text evidence="3">The sequence shown here is derived from an EMBL/GenBank/DDBJ whole genome shotgun (WGS) entry which is preliminary data.</text>
</comment>
<keyword evidence="1" id="KW-0472">Membrane</keyword>
<keyword evidence="2" id="KW-0732">Signal</keyword>
<gene>
    <name evidence="3" type="ORF">ACFOGP_11730</name>
</gene>
<evidence type="ECO:0000313" key="3">
    <source>
        <dbReference type="EMBL" id="MFC3143385.1"/>
    </source>
</evidence>
<reference evidence="4" key="1">
    <citation type="journal article" date="2019" name="Int. J. Syst. Evol. Microbiol.">
        <title>The Global Catalogue of Microorganisms (GCM) 10K type strain sequencing project: providing services to taxonomists for standard genome sequencing and annotation.</title>
        <authorList>
            <consortium name="The Broad Institute Genomics Platform"/>
            <consortium name="The Broad Institute Genome Sequencing Center for Infectious Disease"/>
            <person name="Wu L."/>
            <person name="Ma J."/>
        </authorList>
    </citation>
    <scope>NUCLEOTIDE SEQUENCE [LARGE SCALE GENOMIC DNA]</scope>
    <source>
        <strain evidence="4">KCTC 52366</strain>
    </source>
</reference>
<evidence type="ECO:0008006" key="5">
    <source>
        <dbReference type="Google" id="ProtNLM"/>
    </source>
</evidence>
<dbReference type="RefSeq" id="WP_275630676.1">
    <property type="nucleotide sequence ID" value="NZ_JARGYD010000001.1"/>
</dbReference>
<name>A0ABV7GPK6_9RHOB</name>
<feature type="signal peptide" evidence="2">
    <location>
        <begin position="1"/>
        <end position="20"/>
    </location>
</feature>
<sequence length="226" mass="23730">MGKTLLAAAVVIAGSLPVSATTLFSNPFDGERGGSCTFECRDAIGAENFTLTDNSLIETVSFDAYLSNWANPIGMTVNWSLMSDDGAKPGSVLASGTAAPTHQKRGQVPDNFTHVTFTLDIVDTLLGAGEYWLTLAVDTPMADHAVYWARTRSGDMINSRSMDGGATWDQRYARSWGGFVFSVDGQSGVAPAAAAAAVPLPAALPMLGLGVGVLAAAGARRRRRRD</sequence>
<proteinExistence type="predicted"/>
<feature type="chain" id="PRO_5045455563" description="Secreted protein" evidence="2">
    <location>
        <begin position="21"/>
        <end position="226"/>
    </location>
</feature>
<evidence type="ECO:0000256" key="2">
    <source>
        <dbReference type="SAM" id="SignalP"/>
    </source>
</evidence>
<evidence type="ECO:0000313" key="4">
    <source>
        <dbReference type="Proteomes" id="UP001595632"/>
    </source>
</evidence>
<organism evidence="3 4">
    <name type="scientific">Psychromarinibacter halotolerans</name>
    <dbReference type="NCBI Taxonomy" id="1775175"/>
    <lineage>
        <taxon>Bacteria</taxon>
        <taxon>Pseudomonadati</taxon>
        <taxon>Pseudomonadota</taxon>
        <taxon>Alphaproteobacteria</taxon>
        <taxon>Rhodobacterales</taxon>
        <taxon>Paracoccaceae</taxon>
        <taxon>Psychromarinibacter</taxon>
    </lineage>
</organism>
<dbReference type="EMBL" id="JBHRTB010000010">
    <property type="protein sequence ID" value="MFC3143385.1"/>
    <property type="molecule type" value="Genomic_DNA"/>
</dbReference>
<keyword evidence="4" id="KW-1185">Reference proteome</keyword>
<feature type="transmembrane region" description="Helical" evidence="1">
    <location>
        <begin position="200"/>
        <end position="219"/>
    </location>
</feature>
<keyword evidence="1" id="KW-0812">Transmembrane</keyword>
<accession>A0ABV7GPK6</accession>
<keyword evidence="1" id="KW-1133">Transmembrane helix</keyword>